<dbReference type="InterPro" id="IPR053158">
    <property type="entry name" value="CapK_Type1_Caps_Biosynth"/>
</dbReference>
<organism evidence="1 2">
    <name type="scientific">Candidatus Argoarchaeum ethanivorans</name>
    <dbReference type="NCBI Taxonomy" id="2608793"/>
    <lineage>
        <taxon>Archaea</taxon>
        <taxon>Methanobacteriati</taxon>
        <taxon>Methanobacteriota</taxon>
        <taxon>Stenosarchaea group</taxon>
        <taxon>Methanomicrobia</taxon>
        <taxon>Methanosarcinales</taxon>
        <taxon>Methanosarcinales incertae sedis</taxon>
        <taxon>GOM Arc I cluster</taxon>
        <taxon>Candidatus Argoarchaeum</taxon>
    </lineage>
</organism>
<reference evidence="1" key="1">
    <citation type="submission" date="2020-12" db="EMBL/GenBank/DDBJ databases">
        <authorList>
            <person name="Hahn C.J."/>
            <person name="Laso-Perez R."/>
            <person name="Vulcano F."/>
            <person name="Vaziourakis K.-M."/>
            <person name="Stokke R."/>
            <person name="Steen I.H."/>
            <person name="Teske A."/>
            <person name="Boetius A."/>
            <person name="Liebeke M."/>
            <person name="Amann R."/>
            <person name="Knittel K."/>
        </authorList>
    </citation>
    <scope>NUCLEOTIDE SEQUENCE</scope>
    <source>
        <strain evidence="1">Gfbio:c6db26ca-90af-429b-aeed-0e3e8aed0b5e:GoM-Arc1_AMV-AAA_792_C10</strain>
    </source>
</reference>
<sequence length="164" mass="18581">MLEVDCRGKTGKGDLLITNLWNKSTPFIRYENGDMVTLTDQPCQCGCSFPMISSIIGRTADILTFSNGRSLAGPALTLIFREMEIDGWQVVQTGNNRLEVRMCCLTELKPEYVEHVKKILRQHLSDEVEIDVKHVEKLKLTKGGKWKPIWTEVEVMPGSADKLR</sequence>
<dbReference type="InterPro" id="IPR042099">
    <property type="entry name" value="ANL_N_sf"/>
</dbReference>
<evidence type="ECO:0000313" key="1">
    <source>
        <dbReference type="EMBL" id="CAD7766617.1"/>
    </source>
</evidence>
<dbReference type="AlphaFoldDB" id="A0A811ZYR1"/>
<evidence type="ECO:0008006" key="3">
    <source>
        <dbReference type="Google" id="ProtNLM"/>
    </source>
</evidence>
<dbReference type="Gene3D" id="3.40.50.12780">
    <property type="entry name" value="N-terminal domain of ligase-like"/>
    <property type="match status" value="1"/>
</dbReference>
<protein>
    <recommendedName>
        <fullName evidence="3">AMP-dependent ligase C-terminal domain-containing protein</fullName>
    </recommendedName>
</protein>
<dbReference type="EMBL" id="CAJHZY010000001">
    <property type="protein sequence ID" value="CAD7766617.1"/>
    <property type="molecule type" value="Genomic_DNA"/>
</dbReference>
<name>A0A811ZYR1_9EURY</name>
<dbReference type="PANTHER" id="PTHR36932">
    <property type="entry name" value="CAPSULAR POLYSACCHARIDE BIOSYNTHESIS PROTEIN"/>
    <property type="match status" value="1"/>
</dbReference>
<gene>
    <name evidence="1" type="ORF">DNFNHJIP_00015</name>
</gene>
<dbReference type="Proteomes" id="UP000614580">
    <property type="component" value="Unassembled WGS sequence"/>
</dbReference>
<comment type="caution">
    <text evidence="1">The sequence shown here is derived from an EMBL/GenBank/DDBJ whole genome shotgun (WGS) entry which is preliminary data.</text>
</comment>
<dbReference type="PANTHER" id="PTHR36932:SF1">
    <property type="entry name" value="CAPSULAR POLYSACCHARIDE BIOSYNTHESIS PROTEIN"/>
    <property type="match status" value="1"/>
</dbReference>
<evidence type="ECO:0000313" key="2">
    <source>
        <dbReference type="Proteomes" id="UP000614580"/>
    </source>
</evidence>
<proteinExistence type="predicted"/>
<accession>A0A811ZYR1</accession>